<feature type="domain" description="Enolase C-terminal" evidence="1">
    <location>
        <begin position="2"/>
        <end position="115"/>
    </location>
</feature>
<dbReference type="Gene3D" id="3.20.20.120">
    <property type="entry name" value="Enolase-like C-terminal domain"/>
    <property type="match status" value="1"/>
</dbReference>
<dbReference type="SUPFAM" id="SSF51604">
    <property type="entry name" value="Enolase C-terminal domain-like"/>
    <property type="match status" value="1"/>
</dbReference>
<name>K1T8N2_9ZZZZ</name>
<dbReference type="PANTHER" id="PTHR48080:SF6">
    <property type="entry name" value="STARVATION-SENSING PROTEIN RSPA"/>
    <property type="match status" value="1"/>
</dbReference>
<evidence type="ECO:0000259" key="1">
    <source>
        <dbReference type="Pfam" id="PF13378"/>
    </source>
</evidence>
<comment type="caution">
    <text evidence="2">The sequence shown here is derived from an EMBL/GenBank/DDBJ whole genome shotgun (WGS) entry which is preliminary data.</text>
</comment>
<organism evidence="2">
    <name type="scientific">human gut metagenome</name>
    <dbReference type="NCBI Taxonomy" id="408170"/>
    <lineage>
        <taxon>unclassified sequences</taxon>
        <taxon>metagenomes</taxon>
        <taxon>organismal metagenomes</taxon>
    </lineage>
</organism>
<feature type="non-terminal residue" evidence="2">
    <location>
        <position position="1"/>
    </location>
</feature>
<accession>K1T8N2</accession>
<dbReference type="InterPro" id="IPR034593">
    <property type="entry name" value="DgoD-like"/>
</dbReference>
<protein>
    <submittedName>
        <fullName evidence="2">Mandelate racemase/muconate lactonizing protein</fullName>
    </submittedName>
</protein>
<dbReference type="InterPro" id="IPR036849">
    <property type="entry name" value="Enolase-like_C_sf"/>
</dbReference>
<dbReference type="EMBL" id="AJWY01005476">
    <property type="protein sequence ID" value="EKC69512.1"/>
    <property type="molecule type" value="Genomic_DNA"/>
</dbReference>
<evidence type="ECO:0000313" key="2">
    <source>
        <dbReference type="EMBL" id="EKC69512.1"/>
    </source>
</evidence>
<dbReference type="AlphaFoldDB" id="K1T8N2"/>
<dbReference type="InterPro" id="IPR029065">
    <property type="entry name" value="Enolase_C-like"/>
</dbReference>
<gene>
    <name evidence="2" type="ORF">LEA_08252</name>
</gene>
<dbReference type="Pfam" id="PF13378">
    <property type="entry name" value="MR_MLE_C"/>
    <property type="match status" value="1"/>
</dbReference>
<reference evidence="2" key="1">
    <citation type="journal article" date="2013" name="Environ. Microbiol.">
        <title>Microbiota from the distal guts of lean and obese adolescents exhibit partial functional redundancy besides clear differences in community structure.</title>
        <authorList>
            <person name="Ferrer M."/>
            <person name="Ruiz A."/>
            <person name="Lanza F."/>
            <person name="Haange S.B."/>
            <person name="Oberbach A."/>
            <person name="Till H."/>
            <person name="Bargiela R."/>
            <person name="Campoy C."/>
            <person name="Segura M.T."/>
            <person name="Richter M."/>
            <person name="von Bergen M."/>
            <person name="Seifert J."/>
            <person name="Suarez A."/>
        </authorList>
    </citation>
    <scope>NUCLEOTIDE SEQUENCE</scope>
</reference>
<sequence length="144" mass="16075">HLVQEHLIDYIRIHVSQIGGITPARKVIAFCDAYGVRTAWHGPIDMTPIGHAVNAHLDISCPNLGVQEWTDGLSGLYPTLNGRLMQEIFPGMPERRDGYLYLNDKPGIGVDINEELAARYPCKNTDVSWNWMLARLPDGTAVRP</sequence>
<proteinExistence type="predicted"/>
<dbReference type="PANTHER" id="PTHR48080">
    <property type="entry name" value="D-GALACTONATE DEHYDRATASE-RELATED"/>
    <property type="match status" value="1"/>
</dbReference>